<dbReference type="GO" id="GO:0072518">
    <property type="term" value="F:Rho-dependent protein serine/threonine kinase activity"/>
    <property type="evidence" value="ECO:0007669"/>
    <property type="project" value="TreeGrafter"/>
</dbReference>
<dbReference type="Gene3D" id="1.10.510.10">
    <property type="entry name" value="Transferase(Phosphotransferase) domain 1"/>
    <property type="match status" value="1"/>
</dbReference>
<accession>A0A1Y3ARD2</accession>
<dbReference type="GO" id="GO:0005856">
    <property type="term" value="C:cytoskeleton"/>
    <property type="evidence" value="ECO:0007669"/>
    <property type="project" value="TreeGrafter"/>
</dbReference>
<feature type="domain" description="AGC-kinase C-terminal" evidence="8">
    <location>
        <begin position="47"/>
        <end position="118"/>
    </location>
</feature>
<keyword evidence="3" id="KW-0808">Transferase</keyword>
<feature type="non-terminal residue" evidence="9">
    <location>
        <position position="1"/>
    </location>
</feature>
<keyword evidence="4" id="KW-0547">Nucleotide-binding</keyword>
<dbReference type="InterPro" id="IPR050839">
    <property type="entry name" value="Rho-assoc_Ser/Thr_Kinase"/>
</dbReference>
<evidence type="ECO:0000256" key="7">
    <source>
        <dbReference type="SAM" id="Coils"/>
    </source>
</evidence>
<dbReference type="PANTHER" id="PTHR22988">
    <property type="entry name" value="MYOTONIC DYSTROPHY S/T KINASE-RELATED"/>
    <property type="match status" value="1"/>
</dbReference>
<evidence type="ECO:0000259" key="8">
    <source>
        <dbReference type="PROSITE" id="PS51285"/>
    </source>
</evidence>
<evidence type="ECO:0000256" key="6">
    <source>
        <dbReference type="ARBA" id="ARBA00022840"/>
    </source>
</evidence>
<evidence type="ECO:0000256" key="3">
    <source>
        <dbReference type="ARBA" id="ARBA00022679"/>
    </source>
</evidence>
<dbReference type="EMBL" id="MUJZ01066094">
    <property type="protein sequence ID" value="OTF70374.1"/>
    <property type="molecule type" value="Genomic_DNA"/>
</dbReference>
<evidence type="ECO:0000313" key="10">
    <source>
        <dbReference type="Proteomes" id="UP000194236"/>
    </source>
</evidence>
<evidence type="ECO:0000256" key="1">
    <source>
        <dbReference type="ARBA" id="ARBA00012513"/>
    </source>
</evidence>
<dbReference type="InterPro" id="IPR000961">
    <property type="entry name" value="AGC-kinase_C"/>
</dbReference>
<reference evidence="9 10" key="1">
    <citation type="submission" date="2017-03" db="EMBL/GenBank/DDBJ databases">
        <title>Genome Survey of Euroglyphus maynei.</title>
        <authorList>
            <person name="Arlian L.G."/>
            <person name="Morgan M.S."/>
            <person name="Rider S.D."/>
        </authorList>
    </citation>
    <scope>NUCLEOTIDE SEQUENCE [LARGE SCALE GENOMIC DNA]</scope>
    <source>
        <strain evidence="9">Arlian Lab</strain>
        <tissue evidence="9">Whole body</tissue>
    </source>
</reference>
<dbReference type="PANTHER" id="PTHR22988:SF73">
    <property type="entry name" value="RHO-ASSOCIATED PROTEIN KINASE"/>
    <property type="match status" value="1"/>
</dbReference>
<keyword evidence="6" id="KW-0067">ATP-binding</keyword>
<feature type="non-terminal residue" evidence="9">
    <location>
        <position position="202"/>
    </location>
</feature>
<dbReference type="AlphaFoldDB" id="A0A1Y3ARD2"/>
<keyword evidence="2" id="KW-0723">Serine/threonine-protein kinase</keyword>
<keyword evidence="5" id="KW-0418">Kinase</keyword>
<evidence type="ECO:0000313" key="9">
    <source>
        <dbReference type="EMBL" id="OTF70374.1"/>
    </source>
</evidence>
<dbReference type="PROSITE" id="PS51285">
    <property type="entry name" value="AGC_KINASE_CTER"/>
    <property type="match status" value="1"/>
</dbReference>
<dbReference type="GO" id="GO:0031032">
    <property type="term" value="P:actomyosin structure organization"/>
    <property type="evidence" value="ECO:0007669"/>
    <property type="project" value="TreeGrafter"/>
</dbReference>
<evidence type="ECO:0000256" key="2">
    <source>
        <dbReference type="ARBA" id="ARBA00022527"/>
    </source>
</evidence>
<evidence type="ECO:0000256" key="5">
    <source>
        <dbReference type="ARBA" id="ARBA00022777"/>
    </source>
</evidence>
<dbReference type="Gene3D" id="3.30.200.20">
    <property type="entry name" value="Phosphorylase Kinase, domain 1"/>
    <property type="match status" value="1"/>
</dbReference>
<name>A0A1Y3ARD2_EURMA</name>
<dbReference type="Proteomes" id="UP000194236">
    <property type="component" value="Unassembled WGS sequence"/>
</dbReference>
<proteinExistence type="predicted"/>
<dbReference type="GO" id="GO:0007266">
    <property type="term" value="P:Rho protein signal transduction"/>
    <property type="evidence" value="ECO:0007669"/>
    <property type="project" value="TreeGrafter"/>
</dbReference>
<dbReference type="OrthoDB" id="2156623at2759"/>
<sequence>HKNHLHFPDDVEISVEARSLICAFLTDRLNRLGRNGMTEVKAHSFFQNEQWTFENIHECIAPVIPELCGDDDTSNFNSNRIDIRKDNEHFPEPRAFAGNHIPFIGFTYSGDNALLCRKRRHSQARKQSVDGESDLMVSRMVELSDQDSDLDHKFRITLHEKDRQIDSLQNDKAYLEKHLNSLRQNLIKVRTTLDQETENRQA</sequence>
<dbReference type="EC" id="2.7.11.1" evidence="1"/>
<dbReference type="GO" id="GO:0005737">
    <property type="term" value="C:cytoplasm"/>
    <property type="evidence" value="ECO:0007669"/>
    <property type="project" value="TreeGrafter"/>
</dbReference>
<evidence type="ECO:0000256" key="4">
    <source>
        <dbReference type="ARBA" id="ARBA00022741"/>
    </source>
</evidence>
<gene>
    <name evidence="9" type="ORF">BLA29_011741</name>
</gene>
<dbReference type="GO" id="GO:1901888">
    <property type="term" value="P:regulation of cell junction assembly"/>
    <property type="evidence" value="ECO:0007669"/>
    <property type="project" value="TreeGrafter"/>
</dbReference>
<feature type="coiled-coil region" evidence="7">
    <location>
        <begin position="158"/>
        <end position="199"/>
    </location>
</feature>
<comment type="caution">
    <text evidence="9">The sequence shown here is derived from an EMBL/GenBank/DDBJ whole genome shotgun (WGS) entry which is preliminary data.</text>
</comment>
<dbReference type="GO" id="GO:0030866">
    <property type="term" value="P:cortical actin cytoskeleton organization"/>
    <property type="evidence" value="ECO:0007669"/>
    <property type="project" value="TreeGrafter"/>
</dbReference>
<organism evidence="9 10">
    <name type="scientific">Euroglyphus maynei</name>
    <name type="common">Mayne's house dust mite</name>
    <dbReference type="NCBI Taxonomy" id="6958"/>
    <lineage>
        <taxon>Eukaryota</taxon>
        <taxon>Metazoa</taxon>
        <taxon>Ecdysozoa</taxon>
        <taxon>Arthropoda</taxon>
        <taxon>Chelicerata</taxon>
        <taxon>Arachnida</taxon>
        <taxon>Acari</taxon>
        <taxon>Acariformes</taxon>
        <taxon>Sarcoptiformes</taxon>
        <taxon>Astigmata</taxon>
        <taxon>Psoroptidia</taxon>
        <taxon>Analgoidea</taxon>
        <taxon>Pyroglyphidae</taxon>
        <taxon>Pyroglyphinae</taxon>
        <taxon>Euroglyphus</taxon>
    </lineage>
</organism>
<dbReference type="GO" id="GO:0048598">
    <property type="term" value="P:embryonic morphogenesis"/>
    <property type="evidence" value="ECO:0007669"/>
    <property type="project" value="TreeGrafter"/>
</dbReference>
<protein>
    <recommendedName>
        <fullName evidence="1">non-specific serine/threonine protein kinase</fullName>
        <ecNumber evidence="1">2.7.11.1</ecNumber>
    </recommendedName>
</protein>
<keyword evidence="10" id="KW-1185">Reference proteome</keyword>
<keyword evidence="7" id="KW-0175">Coiled coil</keyword>
<dbReference type="GO" id="GO:0005524">
    <property type="term" value="F:ATP binding"/>
    <property type="evidence" value="ECO:0007669"/>
    <property type="project" value="UniProtKB-KW"/>
</dbReference>
<dbReference type="GO" id="GO:0000281">
    <property type="term" value="P:mitotic cytokinesis"/>
    <property type="evidence" value="ECO:0007669"/>
    <property type="project" value="TreeGrafter"/>
</dbReference>